<dbReference type="SUPFAM" id="SSF54427">
    <property type="entry name" value="NTF2-like"/>
    <property type="match status" value="1"/>
</dbReference>
<evidence type="ECO:0000259" key="1">
    <source>
        <dbReference type="PROSITE" id="PS50887"/>
    </source>
</evidence>
<evidence type="ECO:0000313" key="3">
    <source>
        <dbReference type="Proteomes" id="UP001600943"/>
    </source>
</evidence>
<dbReference type="Gene3D" id="3.30.70.270">
    <property type="match status" value="1"/>
</dbReference>
<dbReference type="CDD" id="cd01949">
    <property type="entry name" value="GGDEF"/>
    <property type="match status" value="1"/>
</dbReference>
<dbReference type="InterPro" id="IPR000160">
    <property type="entry name" value="GGDEF_dom"/>
</dbReference>
<gene>
    <name evidence="2" type="ORF">K040078D81_14170</name>
</gene>
<dbReference type="InterPro" id="IPR035965">
    <property type="entry name" value="PAS-like_dom_sf"/>
</dbReference>
<dbReference type="PANTHER" id="PTHR45138:SF9">
    <property type="entry name" value="DIGUANYLATE CYCLASE DGCM-RELATED"/>
    <property type="match status" value="1"/>
</dbReference>
<dbReference type="PROSITE" id="PS50887">
    <property type="entry name" value="GGDEF"/>
    <property type="match status" value="1"/>
</dbReference>
<protein>
    <recommendedName>
        <fullName evidence="1">GGDEF domain-containing protein</fullName>
    </recommendedName>
</protein>
<dbReference type="InterPro" id="IPR000014">
    <property type="entry name" value="PAS"/>
</dbReference>
<dbReference type="Pfam" id="PF00990">
    <property type="entry name" value="GGDEF"/>
    <property type="match status" value="1"/>
</dbReference>
<dbReference type="InterPro" id="IPR043128">
    <property type="entry name" value="Rev_trsase/Diguanyl_cyclase"/>
</dbReference>
<dbReference type="PANTHER" id="PTHR45138">
    <property type="entry name" value="REGULATORY COMPONENTS OF SENSORY TRANSDUCTION SYSTEM"/>
    <property type="match status" value="1"/>
</dbReference>
<dbReference type="SUPFAM" id="SSF55073">
    <property type="entry name" value="Nucleotide cyclase"/>
    <property type="match status" value="1"/>
</dbReference>
<feature type="domain" description="GGDEF" evidence="1">
    <location>
        <begin position="326"/>
        <end position="458"/>
    </location>
</feature>
<proteinExistence type="predicted"/>
<dbReference type="Gene3D" id="3.30.450.20">
    <property type="entry name" value="PAS domain"/>
    <property type="match status" value="1"/>
</dbReference>
<reference evidence="2 3" key="1">
    <citation type="submission" date="2024-04" db="EMBL/GenBank/DDBJ databases">
        <title>Defined microbial consortia suppress multidrug-resistant proinflammatory Enterobacteriaceae via ecological control.</title>
        <authorList>
            <person name="Furuichi M."/>
            <person name="Kawaguchi T."/>
            <person name="Pust M."/>
            <person name="Yasuma K."/>
            <person name="Plichta D."/>
            <person name="Hasegawa N."/>
            <person name="Ohya T."/>
            <person name="Bhattarai S."/>
            <person name="Sasajima S."/>
            <person name="Aoto Y."/>
            <person name="Tuganbaev T."/>
            <person name="Yaginuma M."/>
            <person name="Ueda M."/>
            <person name="Okahashi N."/>
            <person name="Amafuji K."/>
            <person name="Kiridooshi Y."/>
            <person name="Sugita K."/>
            <person name="Strazar M."/>
            <person name="Skelly A."/>
            <person name="Suda W."/>
            <person name="Hattori M."/>
            <person name="Nakamoto N."/>
            <person name="Caballero S."/>
            <person name="Norman J."/>
            <person name="Olle B."/>
            <person name="Tanoue T."/>
            <person name="Arita M."/>
            <person name="Bucci V."/>
            <person name="Atarashi K."/>
            <person name="Xavier R."/>
            <person name="Honda K."/>
        </authorList>
    </citation>
    <scope>NUCLEOTIDE SEQUENCE [LARGE SCALE GENOMIC DNA]</scope>
    <source>
        <strain evidence="3">k04-0078-D8-1</strain>
    </source>
</reference>
<dbReference type="InterPro" id="IPR032710">
    <property type="entry name" value="NTF2-like_dom_sf"/>
</dbReference>
<dbReference type="SMART" id="SM00267">
    <property type="entry name" value="GGDEF"/>
    <property type="match status" value="1"/>
</dbReference>
<name>A0ABQ0B778_9FIRM</name>
<dbReference type="Gene3D" id="3.10.450.50">
    <property type="match status" value="1"/>
</dbReference>
<dbReference type="InterPro" id="IPR029787">
    <property type="entry name" value="Nucleotide_cyclase"/>
</dbReference>
<sequence length="459" mass="51193">MTDREKITQVFYDYEDGGLVSADLDKVMRCLDKDLIGIGIGEQGFVTSLEDVRQVFLSGVKNAPGIKHSLSFEHIHILIHEEGFANLCAKVIVRAQKGDELTTSQFLQFLTLIRRGEEWKICGLHASSPVVTEESVEAYPLKFAEKTLQSLKEKIGEEAYLAEEQYRQAVLADTIAFYIINFSLDLFEKCQLNGELCAFVESGTPYEQFLSDHLPLYVMEEDRKIFLKTLSLQNVMDAFASGKKELNCEYRFLCPDGSVLWMVTIVRLITDVATGDKKGIMYVKDIDAAKHRELDMIAKADRDVMTGVLNKSAFIGSVSSLLCDRETHAFVMLDIDNFKAINDTNGHPAGDQVLIAIAGILKDTFSTDGIVGRLGGDEFAAFTQGFRSQDDLRNRLEHVLEQITKIKPSGKALSVVTCSIGVALSSDTLTIGQLYKRADDALYRAKQNGKNQIAFYICR</sequence>
<dbReference type="RefSeq" id="WP_390404201.1">
    <property type="nucleotide sequence ID" value="NZ_BAABYW010000001.1"/>
</dbReference>
<dbReference type="CDD" id="cd00130">
    <property type="entry name" value="PAS"/>
    <property type="match status" value="1"/>
</dbReference>
<dbReference type="SUPFAM" id="SSF55785">
    <property type="entry name" value="PYP-like sensor domain (PAS domain)"/>
    <property type="match status" value="1"/>
</dbReference>
<comment type="caution">
    <text evidence="2">The sequence shown here is derived from an EMBL/GenBank/DDBJ whole genome shotgun (WGS) entry which is preliminary data.</text>
</comment>
<dbReference type="InterPro" id="IPR050469">
    <property type="entry name" value="Diguanylate_Cyclase"/>
</dbReference>
<dbReference type="Proteomes" id="UP001600943">
    <property type="component" value="Unassembled WGS sequence"/>
</dbReference>
<organism evidence="2 3">
    <name type="scientific">Blautia hominis</name>
    <dbReference type="NCBI Taxonomy" id="2025493"/>
    <lineage>
        <taxon>Bacteria</taxon>
        <taxon>Bacillati</taxon>
        <taxon>Bacillota</taxon>
        <taxon>Clostridia</taxon>
        <taxon>Lachnospirales</taxon>
        <taxon>Lachnospiraceae</taxon>
        <taxon>Blautia</taxon>
    </lineage>
</organism>
<dbReference type="NCBIfam" id="TIGR00254">
    <property type="entry name" value="GGDEF"/>
    <property type="match status" value="1"/>
</dbReference>
<keyword evidence="3" id="KW-1185">Reference proteome</keyword>
<accession>A0ABQ0B778</accession>
<evidence type="ECO:0000313" key="2">
    <source>
        <dbReference type="EMBL" id="GAA6407300.1"/>
    </source>
</evidence>
<dbReference type="EMBL" id="BAABYW010000001">
    <property type="protein sequence ID" value="GAA6407300.1"/>
    <property type="molecule type" value="Genomic_DNA"/>
</dbReference>